<accession>A0A4Y7SWL0</accession>
<reference evidence="2 3" key="1">
    <citation type="journal article" date="2019" name="Nat. Ecol. Evol.">
        <title>Megaphylogeny resolves global patterns of mushroom evolution.</title>
        <authorList>
            <person name="Varga T."/>
            <person name="Krizsan K."/>
            <person name="Foldi C."/>
            <person name="Dima B."/>
            <person name="Sanchez-Garcia M."/>
            <person name="Sanchez-Ramirez S."/>
            <person name="Szollosi G.J."/>
            <person name="Szarkandi J.G."/>
            <person name="Papp V."/>
            <person name="Albert L."/>
            <person name="Andreopoulos W."/>
            <person name="Angelini C."/>
            <person name="Antonin V."/>
            <person name="Barry K.W."/>
            <person name="Bougher N.L."/>
            <person name="Buchanan P."/>
            <person name="Buyck B."/>
            <person name="Bense V."/>
            <person name="Catcheside P."/>
            <person name="Chovatia M."/>
            <person name="Cooper J."/>
            <person name="Damon W."/>
            <person name="Desjardin D."/>
            <person name="Finy P."/>
            <person name="Geml J."/>
            <person name="Haridas S."/>
            <person name="Hughes K."/>
            <person name="Justo A."/>
            <person name="Karasinski D."/>
            <person name="Kautmanova I."/>
            <person name="Kiss B."/>
            <person name="Kocsube S."/>
            <person name="Kotiranta H."/>
            <person name="LaButti K.M."/>
            <person name="Lechner B.E."/>
            <person name="Liimatainen K."/>
            <person name="Lipzen A."/>
            <person name="Lukacs Z."/>
            <person name="Mihaltcheva S."/>
            <person name="Morgado L.N."/>
            <person name="Niskanen T."/>
            <person name="Noordeloos M.E."/>
            <person name="Ohm R.A."/>
            <person name="Ortiz-Santana B."/>
            <person name="Ovrebo C."/>
            <person name="Racz N."/>
            <person name="Riley R."/>
            <person name="Savchenko A."/>
            <person name="Shiryaev A."/>
            <person name="Soop K."/>
            <person name="Spirin V."/>
            <person name="Szebenyi C."/>
            <person name="Tomsovsky M."/>
            <person name="Tulloss R.E."/>
            <person name="Uehling J."/>
            <person name="Grigoriev I.V."/>
            <person name="Vagvolgyi C."/>
            <person name="Papp T."/>
            <person name="Martin F.M."/>
            <person name="Miettinen O."/>
            <person name="Hibbett D.S."/>
            <person name="Nagy L.G."/>
        </authorList>
    </citation>
    <scope>NUCLEOTIDE SEQUENCE [LARGE SCALE GENOMIC DNA]</scope>
    <source>
        <strain evidence="2 3">FP101781</strain>
    </source>
</reference>
<name>A0A4Y7SWL0_COPMI</name>
<proteinExistence type="predicted"/>
<comment type="caution">
    <text evidence="2">The sequence shown here is derived from an EMBL/GenBank/DDBJ whole genome shotgun (WGS) entry which is preliminary data.</text>
</comment>
<dbReference type="EMBL" id="QPFP01000050">
    <property type="protein sequence ID" value="TEB26250.1"/>
    <property type="molecule type" value="Genomic_DNA"/>
</dbReference>
<keyword evidence="1" id="KW-0472">Membrane</keyword>
<evidence type="ECO:0000313" key="2">
    <source>
        <dbReference type="EMBL" id="TEB26250.1"/>
    </source>
</evidence>
<sequence length="62" mass="7016">MNQFKWPFKSFWLNVGIAFAGVVMVGGEAGFYWSMYKAKYGKKTEEIGWKSDGGKESPSERA</sequence>
<feature type="transmembrane region" description="Helical" evidence="1">
    <location>
        <begin position="12"/>
        <end position="33"/>
    </location>
</feature>
<dbReference type="AlphaFoldDB" id="A0A4Y7SWL0"/>
<gene>
    <name evidence="2" type="ORF">FA13DRAFT_1737660</name>
</gene>
<keyword evidence="3" id="KW-1185">Reference proteome</keyword>
<protein>
    <submittedName>
        <fullName evidence="2">Uncharacterized protein</fullName>
    </submittedName>
</protein>
<evidence type="ECO:0000256" key="1">
    <source>
        <dbReference type="SAM" id="Phobius"/>
    </source>
</evidence>
<keyword evidence="1" id="KW-0812">Transmembrane</keyword>
<dbReference type="Proteomes" id="UP000298030">
    <property type="component" value="Unassembled WGS sequence"/>
</dbReference>
<organism evidence="2 3">
    <name type="scientific">Coprinellus micaceus</name>
    <name type="common">Glistening ink-cap mushroom</name>
    <name type="synonym">Coprinus micaceus</name>
    <dbReference type="NCBI Taxonomy" id="71717"/>
    <lineage>
        <taxon>Eukaryota</taxon>
        <taxon>Fungi</taxon>
        <taxon>Dikarya</taxon>
        <taxon>Basidiomycota</taxon>
        <taxon>Agaricomycotina</taxon>
        <taxon>Agaricomycetes</taxon>
        <taxon>Agaricomycetidae</taxon>
        <taxon>Agaricales</taxon>
        <taxon>Agaricineae</taxon>
        <taxon>Psathyrellaceae</taxon>
        <taxon>Coprinellus</taxon>
    </lineage>
</organism>
<evidence type="ECO:0000313" key="3">
    <source>
        <dbReference type="Proteomes" id="UP000298030"/>
    </source>
</evidence>
<keyword evidence="1" id="KW-1133">Transmembrane helix</keyword>